<dbReference type="Gene3D" id="3.40.50.720">
    <property type="entry name" value="NAD(P)-binding Rossmann-like Domain"/>
    <property type="match status" value="1"/>
</dbReference>
<proteinExistence type="predicted"/>
<sequence length="32" mass="3206">MTSNIDSRPAVTVIGLGEMGFALASAFLAAGH</sequence>
<feature type="transmembrane region" description="Helical" evidence="1">
    <location>
        <begin position="12"/>
        <end position="30"/>
    </location>
</feature>
<keyword evidence="1" id="KW-1133">Transmembrane helix</keyword>
<protein>
    <submittedName>
        <fullName evidence="2">Uncharacterized protein</fullName>
    </submittedName>
</protein>
<gene>
    <name evidence="2" type="ORF">A8926_1687</name>
</gene>
<keyword evidence="1" id="KW-0472">Membrane</keyword>
<evidence type="ECO:0000256" key="1">
    <source>
        <dbReference type="SAM" id="Phobius"/>
    </source>
</evidence>
<keyword evidence="3" id="KW-1185">Reference proteome</keyword>
<evidence type="ECO:0000313" key="2">
    <source>
        <dbReference type="EMBL" id="PKW14103.1"/>
    </source>
</evidence>
<dbReference type="EMBL" id="PJNB01000001">
    <property type="protein sequence ID" value="PKW14103.1"/>
    <property type="molecule type" value="Genomic_DNA"/>
</dbReference>
<organism evidence="2 3">
    <name type="scientific">Saccharopolyspora spinosa</name>
    <dbReference type="NCBI Taxonomy" id="60894"/>
    <lineage>
        <taxon>Bacteria</taxon>
        <taxon>Bacillati</taxon>
        <taxon>Actinomycetota</taxon>
        <taxon>Actinomycetes</taxon>
        <taxon>Pseudonocardiales</taxon>
        <taxon>Pseudonocardiaceae</taxon>
        <taxon>Saccharopolyspora</taxon>
    </lineage>
</organism>
<comment type="caution">
    <text evidence="2">The sequence shown here is derived from an EMBL/GenBank/DDBJ whole genome shotgun (WGS) entry which is preliminary data.</text>
</comment>
<name>A0A2N3XTT8_SACSN</name>
<dbReference type="Proteomes" id="UP000233786">
    <property type="component" value="Unassembled WGS sequence"/>
</dbReference>
<reference evidence="2" key="1">
    <citation type="submission" date="2017-12" db="EMBL/GenBank/DDBJ databases">
        <title>Sequencing the genomes of 1000 Actinobacteria strains.</title>
        <authorList>
            <person name="Klenk H.-P."/>
        </authorList>
    </citation>
    <scope>NUCLEOTIDE SEQUENCE [LARGE SCALE GENOMIC DNA]</scope>
    <source>
        <strain evidence="2">DSM 44228</strain>
    </source>
</reference>
<evidence type="ECO:0000313" key="3">
    <source>
        <dbReference type="Proteomes" id="UP000233786"/>
    </source>
</evidence>
<dbReference type="AlphaFoldDB" id="A0A2N3XTT8"/>
<accession>A0A2N3XTT8</accession>
<dbReference type="STRING" id="994479.GCA_000194155_04396"/>
<keyword evidence="1" id="KW-0812">Transmembrane</keyword>